<dbReference type="STRING" id="3818.A0A445EVV5"/>
<dbReference type="InterPro" id="IPR002885">
    <property type="entry name" value="PPR_rpt"/>
</dbReference>
<dbReference type="PANTHER" id="PTHR47880">
    <property type="entry name" value="OS05G0353300 PROTEIN"/>
    <property type="match status" value="1"/>
</dbReference>
<sequence length="549" mass="62189">MANCINGVAFSPLFKLSLVFSSSPQKRHPLLFPSSPHFGYALKLFDEISLRSCKPRSFATLVAAKPSSVRGFRPIKSVELDQFVTSDDEEDEMSEGFFEAIEELERMTREPSDVLEEMNDRLSARELQLVLVYFSQDGRDSWCALEVFDWLRKENKVDKETMELMVAIMCGWVKKLIQEQHGASDVVDLLVDMDCVGLRPGFSMIEKVISLYWEMGEKEGAVAFVEEVLRRGIPYAEADDLEGHKGGPTGYLAWKMMEECITFRYLLISDPNIELELYYPNCLFGNCNSLILVEGDYKGAIRLVIHFRESGLKPEVYSYLVAMTAVVKELNEFAKALRKLKSYVRAGLASELDLEDVELAEKYQSDLLADGVRLSNWVIQDGSSSLQGVIHERLLAMYICAGRGIEAERQLWEMKLVGKEADGDLYDIVLAICASQKEATATGRLLTRLEVASSPQKKKTLSWLLRGYIKGGHFNEAAETVMKMLELGVFPEYLDRVAVLQGLRKRIHQNGNLDTYLSLCKSLSDANLIGPCLLYLYIRKYKLWVVKML</sequence>
<organism evidence="3 4">
    <name type="scientific">Arachis hypogaea</name>
    <name type="common">Peanut</name>
    <dbReference type="NCBI Taxonomy" id="3818"/>
    <lineage>
        <taxon>Eukaryota</taxon>
        <taxon>Viridiplantae</taxon>
        <taxon>Streptophyta</taxon>
        <taxon>Embryophyta</taxon>
        <taxon>Tracheophyta</taxon>
        <taxon>Spermatophyta</taxon>
        <taxon>Magnoliopsida</taxon>
        <taxon>eudicotyledons</taxon>
        <taxon>Gunneridae</taxon>
        <taxon>Pentapetalae</taxon>
        <taxon>rosids</taxon>
        <taxon>fabids</taxon>
        <taxon>Fabales</taxon>
        <taxon>Fabaceae</taxon>
        <taxon>Papilionoideae</taxon>
        <taxon>50 kb inversion clade</taxon>
        <taxon>dalbergioids sensu lato</taxon>
        <taxon>Dalbergieae</taxon>
        <taxon>Pterocarpus clade</taxon>
        <taxon>Arachis</taxon>
    </lineage>
</organism>
<dbReference type="PANTHER" id="PTHR47880:SF1">
    <property type="entry name" value="OS05G0353300 PROTEIN"/>
    <property type="match status" value="1"/>
</dbReference>
<gene>
    <name evidence="3" type="ORF">Ahy_A01g004361</name>
</gene>
<dbReference type="PROSITE" id="PS51375">
    <property type="entry name" value="PPR"/>
    <property type="match status" value="1"/>
</dbReference>
<name>A0A445EVV5_ARAHY</name>
<comment type="caution">
    <text evidence="3">The sequence shown here is derived from an EMBL/GenBank/DDBJ whole genome shotgun (WGS) entry which is preliminary data.</text>
</comment>
<keyword evidence="4" id="KW-1185">Reference proteome</keyword>
<reference evidence="3 4" key="1">
    <citation type="submission" date="2019-01" db="EMBL/GenBank/DDBJ databases">
        <title>Sequencing of cultivated peanut Arachis hypogaea provides insights into genome evolution and oil improvement.</title>
        <authorList>
            <person name="Chen X."/>
        </authorList>
    </citation>
    <scope>NUCLEOTIDE SEQUENCE [LARGE SCALE GENOMIC DNA]</scope>
    <source>
        <strain evidence="4">cv. Fuhuasheng</strain>
        <tissue evidence="3">Leaves</tissue>
    </source>
</reference>
<evidence type="ECO:0000256" key="2">
    <source>
        <dbReference type="PROSITE-ProRule" id="PRU00708"/>
    </source>
</evidence>
<keyword evidence="1" id="KW-0677">Repeat</keyword>
<dbReference type="InterPro" id="IPR011990">
    <property type="entry name" value="TPR-like_helical_dom_sf"/>
</dbReference>
<evidence type="ECO:0000313" key="4">
    <source>
        <dbReference type="Proteomes" id="UP000289738"/>
    </source>
</evidence>
<evidence type="ECO:0000313" key="3">
    <source>
        <dbReference type="EMBL" id="RYR79556.1"/>
    </source>
</evidence>
<dbReference type="Proteomes" id="UP000289738">
    <property type="component" value="Chromosome A01"/>
</dbReference>
<accession>A0A445EVV5</accession>
<feature type="repeat" description="PPR" evidence="2">
    <location>
        <begin position="457"/>
        <end position="491"/>
    </location>
</feature>
<evidence type="ECO:0008006" key="5">
    <source>
        <dbReference type="Google" id="ProtNLM"/>
    </source>
</evidence>
<evidence type="ECO:0000256" key="1">
    <source>
        <dbReference type="ARBA" id="ARBA00022737"/>
    </source>
</evidence>
<dbReference type="Gene3D" id="1.25.40.10">
    <property type="entry name" value="Tetratricopeptide repeat domain"/>
    <property type="match status" value="2"/>
</dbReference>
<protein>
    <recommendedName>
        <fullName evidence="5">Pentatricopeptide repeat-containing protein</fullName>
    </recommendedName>
</protein>
<dbReference type="AlphaFoldDB" id="A0A445EVV5"/>
<proteinExistence type="predicted"/>
<dbReference type="EMBL" id="SDMP01000001">
    <property type="protein sequence ID" value="RYR79556.1"/>
    <property type="molecule type" value="Genomic_DNA"/>
</dbReference>